<sequence length="140" mass="15839">MLLLPPPNARDSRPLYHLSVETNCLRPWALITVVRCGSSGEGLYVEELGKVHLNNFRPLRLRRNFDDTVLYRDPDLNALTKGECSFLRSHPGQEDPLHPRRDVPPPDQALRTAEGSRAAAMLSVENEGVPFKLMDHTYHS</sequence>
<feature type="compositionally biased region" description="Basic and acidic residues" evidence="1">
    <location>
        <begin position="91"/>
        <end position="104"/>
    </location>
</feature>
<dbReference type="OrthoDB" id="3174721at2759"/>
<dbReference type="EMBL" id="JH930474">
    <property type="protein sequence ID" value="EKM53713.1"/>
    <property type="molecule type" value="Genomic_DNA"/>
</dbReference>
<dbReference type="HOGENOM" id="CLU_1835849_0_0_1"/>
<evidence type="ECO:0000313" key="3">
    <source>
        <dbReference type="Proteomes" id="UP000008370"/>
    </source>
</evidence>
<proteinExistence type="predicted"/>
<gene>
    <name evidence="2" type="ORF">PHACADRAFT_198135</name>
</gene>
<dbReference type="KEGG" id="pco:PHACADRAFT_198135"/>
<dbReference type="InParanoid" id="K5VQF8"/>
<dbReference type="AlphaFoldDB" id="K5VQF8"/>
<accession>K5VQF8</accession>
<dbReference type="GeneID" id="18911299"/>
<name>K5VQF8_PHACS</name>
<dbReference type="RefSeq" id="XP_007398394.1">
    <property type="nucleotide sequence ID" value="XM_007398332.1"/>
</dbReference>
<dbReference type="Proteomes" id="UP000008370">
    <property type="component" value="Unassembled WGS sequence"/>
</dbReference>
<protein>
    <submittedName>
        <fullName evidence="2">Uncharacterized protein</fullName>
    </submittedName>
</protein>
<feature type="region of interest" description="Disordered" evidence="1">
    <location>
        <begin position="87"/>
        <end position="110"/>
    </location>
</feature>
<reference evidence="2 3" key="1">
    <citation type="journal article" date="2012" name="BMC Genomics">
        <title>Comparative genomics of the white-rot fungi, Phanerochaete carnosa and P. chrysosporium, to elucidate the genetic basis of the distinct wood types they colonize.</title>
        <authorList>
            <person name="Suzuki H."/>
            <person name="MacDonald J."/>
            <person name="Syed K."/>
            <person name="Salamov A."/>
            <person name="Hori C."/>
            <person name="Aerts A."/>
            <person name="Henrissat B."/>
            <person name="Wiebenga A."/>
            <person name="vanKuyk P.A."/>
            <person name="Barry K."/>
            <person name="Lindquist E."/>
            <person name="LaButti K."/>
            <person name="Lapidus A."/>
            <person name="Lucas S."/>
            <person name="Coutinho P."/>
            <person name="Gong Y."/>
            <person name="Samejima M."/>
            <person name="Mahadevan R."/>
            <person name="Abou-Zaid M."/>
            <person name="de Vries R.P."/>
            <person name="Igarashi K."/>
            <person name="Yadav J.S."/>
            <person name="Grigoriev I.V."/>
            <person name="Master E.R."/>
        </authorList>
    </citation>
    <scope>NUCLEOTIDE SEQUENCE [LARGE SCALE GENOMIC DNA]</scope>
    <source>
        <strain evidence="2 3">HHB-10118-sp</strain>
    </source>
</reference>
<evidence type="ECO:0000313" key="2">
    <source>
        <dbReference type="EMBL" id="EKM53713.1"/>
    </source>
</evidence>
<keyword evidence="3" id="KW-1185">Reference proteome</keyword>
<organism evidence="2 3">
    <name type="scientific">Phanerochaete carnosa (strain HHB-10118-sp)</name>
    <name type="common">White-rot fungus</name>
    <name type="synonym">Peniophora carnosa</name>
    <dbReference type="NCBI Taxonomy" id="650164"/>
    <lineage>
        <taxon>Eukaryota</taxon>
        <taxon>Fungi</taxon>
        <taxon>Dikarya</taxon>
        <taxon>Basidiomycota</taxon>
        <taxon>Agaricomycotina</taxon>
        <taxon>Agaricomycetes</taxon>
        <taxon>Polyporales</taxon>
        <taxon>Phanerochaetaceae</taxon>
        <taxon>Phanerochaete</taxon>
    </lineage>
</organism>
<evidence type="ECO:0000256" key="1">
    <source>
        <dbReference type="SAM" id="MobiDB-lite"/>
    </source>
</evidence>